<dbReference type="SUPFAM" id="SSF48113">
    <property type="entry name" value="Heme-dependent peroxidases"/>
    <property type="match status" value="1"/>
</dbReference>
<keyword evidence="5" id="KW-0479">Metal-binding</keyword>
<keyword evidence="3 7" id="KW-0560">Oxidoreductase</keyword>
<gene>
    <name evidence="7" type="primary">Pxd_27</name>
</gene>
<dbReference type="GO" id="GO:0004601">
    <property type="term" value="F:peroxidase activity"/>
    <property type="evidence" value="ECO:0007669"/>
    <property type="project" value="UniProtKB-KW"/>
</dbReference>
<evidence type="ECO:0000256" key="1">
    <source>
        <dbReference type="ARBA" id="ARBA00004613"/>
    </source>
</evidence>
<organism evidence="7">
    <name type="scientific">Melanaphis sacchari</name>
    <dbReference type="NCBI Taxonomy" id="742174"/>
    <lineage>
        <taxon>Eukaryota</taxon>
        <taxon>Metazoa</taxon>
        <taxon>Ecdysozoa</taxon>
        <taxon>Arthropoda</taxon>
        <taxon>Hexapoda</taxon>
        <taxon>Insecta</taxon>
        <taxon>Pterygota</taxon>
        <taxon>Neoptera</taxon>
        <taxon>Paraneoptera</taxon>
        <taxon>Hemiptera</taxon>
        <taxon>Sternorrhyncha</taxon>
        <taxon>Aphidomorpha</taxon>
        <taxon>Aphidoidea</taxon>
        <taxon>Aphididae</taxon>
        <taxon>Aphidini</taxon>
        <taxon>Melanaphis</taxon>
    </lineage>
</organism>
<dbReference type="PANTHER" id="PTHR11475:SF4">
    <property type="entry name" value="CHORION PEROXIDASE"/>
    <property type="match status" value="1"/>
</dbReference>
<dbReference type="PRINTS" id="PR00457">
    <property type="entry name" value="ANPEROXIDASE"/>
</dbReference>
<evidence type="ECO:0000256" key="3">
    <source>
        <dbReference type="ARBA" id="ARBA00022559"/>
    </source>
</evidence>
<keyword evidence="5" id="KW-0408">Iron</keyword>
<dbReference type="InterPro" id="IPR010255">
    <property type="entry name" value="Haem_peroxidase_sf"/>
</dbReference>
<dbReference type="GO" id="GO:0006979">
    <property type="term" value="P:response to oxidative stress"/>
    <property type="evidence" value="ECO:0007669"/>
    <property type="project" value="InterPro"/>
</dbReference>
<dbReference type="OrthoDB" id="823504at2759"/>
<dbReference type="EMBL" id="GFXV01007419">
    <property type="protein sequence ID" value="MBW19224.1"/>
    <property type="molecule type" value="Transcribed_RNA"/>
</dbReference>
<feature type="chain" id="PRO_5014131781" evidence="6">
    <location>
        <begin position="26"/>
        <end position="624"/>
    </location>
</feature>
<dbReference type="PROSITE" id="PS50292">
    <property type="entry name" value="PEROXIDASE_3"/>
    <property type="match status" value="1"/>
</dbReference>
<accession>A0A2H8TY77</accession>
<reference evidence="7" key="1">
    <citation type="submission" date="2017-10" db="EMBL/GenBank/DDBJ databases">
        <title>Transcriptome Assembly of Sugarcane Aphid Adults.</title>
        <authorList>
            <person name="Scully E.D."/>
            <person name="Palmer N.A."/>
            <person name="Geib S.M."/>
            <person name="Sarath G."/>
            <person name="Sattler S.E."/>
        </authorList>
    </citation>
    <scope>NUCLEOTIDE SEQUENCE</scope>
    <source>
        <tissue evidence="7">Whole body</tissue>
    </source>
</reference>
<sequence>MLSKNKSIILVFLVVLLKIQTETYCEVNLIKNMVLCDKFYNTCAPLVTCDCNSKYRSIDGSCNNLQHPLWGAAITPYIRLGPAYYADGNYSIRLQFRDGKELPGARRLQLALFKPRTPEFDIPDHRNYHINQIGQYVTHDITLMSANFSALPADCCTVQNQDNIPLFCQAVIQIDKQDTSYSKINKTCLPFKRAMTAAFDFNCPITPQIPVNQQTAFVDASQLYGPTAAKAASLRSNKFGKLKTQEIDGQEFGVQVARNGSKFCSGRNNVTYCFDRGDPRNNQHFGLILYEETFLRFHNLVADLLHKLNPDWSDEILYQESRRFIIALEEIIVYRDYLPILLGKEYCESVGLSLSKDIKTMYDPSIMPQLAVEFSGGSFRVTHNVVPMIYFFLDDNNNIVEQFKLNEYMGIPDPLVGKSKLEELLRGMSQLPGRCPIASYNLLITNRMFHNWINAVADQDLGSIDIQRGRDIGLPPYIVVREICGFPHISSFSDLVGVLNNTDIQLLQDSYESVEDIDLVVGSLLEPLVDGGMVGETARCIIADGFYRTRYGDRYFCDVQNQPGSFSPEQFDVLWSLDLTKLLCATTKIDKLPSNIFIPKGLSGMYNCESFNLDLKAWKVNKIC</sequence>
<keyword evidence="3 7" id="KW-0575">Peroxidase</keyword>
<dbReference type="GO" id="GO:0046872">
    <property type="term" value="F:metal ion binding"/>
    <property type="evidence" value="ECO:0007669"/>
    <property type="project" value="UniProtKB-KW"/>
</dbReference>
<evidence type="ECO:0000256" key="4">
    <source>
        <dbReference type="ARBA" id="ARBA00023180"/>
    </source>
</evidence>
<keyword evidence="2" id="KW-0964">Secreted</keyword>
<protein>
    <submittedName>
        <fullName evidence="7">Peroxidase</fullName>
    </submittedName>
</protein>
<comment type="subcellular location">
    <subcellularLocation>
        <location evidence="1">Secreted</location>
    </subcellularLocation>
</comment>
<evidence type="ECO:0000313" key="7">
    <source>
        <dbReference type="EMBL" id="MBW19224.1"/>
    </source>
</evidence>
<dbReference type="AlphaFoldDB" id="A0A2H8TY77"/>
<dbReference type="Gene3D" id="1.10.640.10">
    <property type="entry name" value="Haem peroxidase domain superfamily, animal type"/>
    <property type="match status" value="1"/>
</dbReference>
<feature type="binding site" description="axial binding residue" evidence="5">
    <location>
        <position position="383"/>
    </location>
    <ligand>
        <name>heme b</name>
        <dbReference type="ChEBI" id="CHEBI:60344"/>
    </ligand>
    <ligandPart>
        <name>Fe</name>
        <dbReference type="ChEBI" id="CHEBI:18248"/>
    </ligandPart>
</feature>
<keyword evidence="6" id="KW-0732">Signal</keyword>
<dbReference type="InterPro" id="IPR019791">
    <property type="entry name" value="Haem_peroxidase_animal"/>
</dbReference>
<dbReference type="PANTHER" id="PTHR11475">
    <property type="entry name" value="OXIDASE/PEROXIDASE"/>
    <property type="match status" value="1"/>
</dbReference>
<dbReference type="GO" id="GO:0005576">
    <property type="term" value="C:extracellular region"/>
    <property type="evidence" value="ECO:0007669"/>
    <property type="project" value="UniProtKB-SubCell"/>
</dbReference>
<keyword evidence="4" id="KW-0325">Glycoprotein</keyword>
<dbReference type="Pfam" id="PF03098">
    <property type="entry name" value="An_peroxidase"/>
    <property type="match status" value="1"/>
</dbReference>
<name>A0A2H8TY77_9HEMI</name>
<keyword evidence="5" id="KW-0349">Heme</keyword>
<proteinExistence type="predicted"/>
<feature type="signal peptide" evidence="6">
    <location>
        <begin position="1"/>
        <end position="25"/>
    </location>
</feature>
<dbReference type="GO" id="GO:0020037">
    <property type="term" value="F:heme binding"/>
    <property type="evidence" value="ECO:0007669"/>
    <property type="project" value="InterPro"/>
</dbReference>
<dbReference type="InterPro" id="IPR037120">
    <property type="entry name" value="Haem_peroxidase_sf_animal"/>
</dbReference>
<evidence type="ECO:0000256" key="2">
    <source>
        <dbReference type="ARBA" id="ARBA00022525"/>
    </source>
</evidence>
<evidence type="ECO:0000256" key="5">
    <source>
        <dbReference type="PIRSR" id="PIRSR619791-2"/>
    </source>
</evidence>
<evidence type="ECO:0000256" key="6">
    <source>
        <dbReference type="SAM" id="SignalP"/>
    </source>
</evidence>